<organism evidence="10 11">
    <name type="scientific">Porites lobata</name>
    <dbReference type="NCBI Taxonomy" id="104759"/>
    <lineage>
        <taxon>Eukaryota</taxon>
        <taxon>Metazoa</taxon>
        <taxon>Cnidaria</taxon>
        <taxon>Anthozoa</taxon>
        <taxon>Hexacorallia</taxon>
        <taxon>Scleractinia</taxon>
        <taxon>Fungiina</taxon>
        <taxon>Poritidae</taxon>
        <taxon>Porites</taxon>
    </lineage>
</organism>
<dbReference type="Pfam" id="PF00058">
    <property type="entry name" value="Ldl_recept_b"/>
    <property type="match status" value="1"/>
</dbReference>
<dbReference type="SUPFAM" id="SSF48726">
    <property type="entry name" value="Immunoglobulin"/>
    <property type="match status" value="1"/>
</dbReference>
<dbReference type="SMART" id="SM00408">
    <property type="entry name" value="IGc2"/>
    <property type="match status" value="1"/>
</dbReference>
<feature type="region of interest" description="Disordered" evidence="5">
    <location>
        <begin position="936"/>
        <end position="964"/>
    </location>
</feature>
<evidence type="ECO:0000313" key="11">
    <source>
        <dbReference type="Proteomes" id="UP001159405"/>
    </source>
</evidence>
<keyword evidence="6" id="KW-0732">Signal</keyword>
<dbReference type="SMART" id="SM00020">
    <property type="entry name" value="Tryp_SPc"/>
    <property type="match status" value="1"/>
</dbReference>
<evidence type="ECO:0000259" key="9">
    <source>
        <dbReference type="PROSITE" id="PS50923"/>
    </source>
</evidence>
<dbReference type="PROSITE" id="PS00134">
    <property type="entry name" value="TRYPSIN_HIS"/>
    <property type="match status" value="1"/>
</dbReference>
<feature type="domain" description="Peptidase S1" evidence="7">
    <location>
        <begin position="1106"/>
        <end position="1361"/>
    </location>
</feature>
<dbReference type="PANTHER" id="PTHR46513">
    <property type="entry name" value="VITELLOGENIN RECEPTOR-LIKE PROTEIN-RELATED-RELATED"/>
    <property type="match status" value="1"/>
</dbReference>
<evidence type="ECO:0000313" key="10">
    <source>
        <dbReference type="EMBL" id="CAH3178789.1"/>
    </source>
</evidence>
<dbReference type="Gene3D" id="2.10.70.10">
    <property type="entry name" value="Complement Module, domain 1"/>
    <property type="match status" value="1"/>
</dbReference>
<feature type="domain" description="Sushi" evidence="9">
    <location>
        <begin position="939"/>
        <end position="1002"/>
    </location>
</feature>
<dbReference type="SMART" id="SM00409">
    <property type="entry name" value="IG"/>
    <property type="match status" value="1"/>
</dbReference>
<name>A0ABN8RHB0_9CNID</name>
<feature type="disulfide bond" evidence="2">
    <location>
        <begin position="973"/>
        <end position="1000"/>
    </location>
</feature>
<dbReference type="Pfam" id="PF14670">
    <property type="entry name" value="FXa_inhibition"/>
    <property type="match status" value="1"/>
</dbReference>
<dbReference type="InterPro" id="IPR001314">
    <property type="entry name" value="Peptidase_S1A"/>
</dbReference>
<dbReference type="Gene3D" id="2.120.10.30">
    <property type="entry name" value="TolB, C-terminal domain"/>
    <property type="match status" value="1"/>
</dbReference>
<dbReference type="SUPFAM" id="SSF63825">
    <property type="entry name" value="YWTD domain"/>
    <property type="match status" value="1"/>
</dbReference>
<dbReference type="SMART" id="SM00032">
    <property type="entry name" value="CCP"/>
    <property type="match status" value="1"/>
</dbReference>
<dbReference type="Proteomes" id="UP001159405">
    <property type="component" value="Unassembled WGS sequence"/>
</dbReference>
<dbReference type="PANTHER" id="PTHR46513:SF13">
    <property type="entry name" value="EGF-LIKE DOMAIN-CONTAINING PROTEIN"/>
    <property type="match status" value="1"/>
</dbReference>
<dbReference type="CDD" id="cd00033">
    <property type="entry name" value="CCP"/>
    <property type="match status" value="1"/>
</dbReference>
<dbReference type="PROSITE" id="PS50923">
    <property type="entry name" value="SUSHI"/>
    <property type="match status" value="1"/>
</dbReference>
<dbReference type="PROSITE" id="PS00135">
    <property type="entry name" value="TRYPSIN_SER"/>
    <property type="match status" value="1"/>
</dbReference>
<dbReference type="InterPro" id="IPR001254">
    <property type="entry name" value="Trypsin_dom"/>
</dbReference>
<dbReference type="EMBL" id="CALNXK010000245">
    <property type="protein sequence ID" value="CAH3178789.1"/>
    <property type="molecule type" value="Genomic_DNA"/>
</dbReference>
<dbReference type="InterPro" id="IPR000033">
    <property type="entry name" value="LDLR_classB_rpt"/>
</dbReference>
<dbReference type="SUPFAM" id="SSF57535">
    <property type="entry name" value="Complement control module/SCR domain"/>
    <property type="match status" value="1"/>
</dbReference>
<dbReference type="InterPro" id="IPR043504">
    <property type="entry name" value="Peptidase_S1_PA_chymotrypsin"/>
</dbReference>
<evidence type="ECO:0000256" key="2">
    <source>
        <dbReference type="PROSITE-ProRule" id="PRU00302"/>
    </source>
</evidence>
<dbReference type="Pfam" id="PF00084">
    <property type="entry name" value="Sushi"/>
    <property type="match status" value="1"/>
</dbReference>
<evidence type="ECO:0000256" key="5">
    <source>
        <dbReference type="SAM" id="MobiDB-lite"/>
    </source>
</evidence>
<dbReference type="InterPro" id="IPR050778">
    <property type="entry name" value="Cueball_EGF_LRP_Nidogen"/>
</dbReference>
<feature type="repeat" description="LDL-receptor class B" evidence="3">
    <location>
        <begin position="848"/>
        <end position="891"/>
    </location>
</feature>
<dbReference type="InterPro" id="IPR000436">
    <property type="entry name" value="Sushi_SCR_CCP_dom"/>
</dbReference>
<keyword evidence="2" id="KW-0768">Sushi</keyword>
<dbReference type="InterPro" id="IPR013783">
    <property type="entry name" value="Ig-like_fold"/>
</dbReference>
<dbReference type="Gene3D" id="2.40.10.10">
    <property type="entry name" value="Trypsin-like serine proteases"/>
    <property type="match status" value="3"/>
</dbReference>
<evidence type="ECO:0000256" key="6">
    <source>
        <dbReference type="SAM" id="SignalP"/>
    </source>
</evidence>
<dbReference type="InterPro" id="IPR035976">
    <property type="entry name" value="Sushi/SCR/CCP_sf"/>
</dbReference>
<dbReference type="InterPro" id="IPR013098">
    <property type="entry name" value="Ig_I-set"/>
</dbReference>
<dbReference type="InterPro" id="IPR011042">
    <property type="entry name" value="6-blade_b-propeller_TolB-like"/>
</dbReference>
<dbReference type="CDD" id="cd00190">
    <property type="entry name" value="Tryp_SPc"/>
    <property type="match status" value="1"/>
</dbReference>
<dbReference type="InterPro" id="IPR018114">
    <property type="entry name" value="TRYPSIN_HIS"/>
</dbReference>
<proteinExistence type="predicted"/>
<dbReference type="Gene3D" id="2.10.25.10">
    <property type="entry name" value="Laminin"/>
    <property type="match status" value="1"/>
</dbReference>
<keyword evidence="1 2" id="KW-1015">Disulfide bond</keyword>
<accession>A0ABN8RHB0</accession>
<dbReference type="PROSITE" id="PS51120">
    <property type="entry name" value="LDLRB"/>
    <property type="match status" value="2"/>
</dbReference>
<dbReference type="SUPFAM" id="SSF50494">
    <property type="entry name" value="Trypsin-like serine proteases"/>
    <property type="match status" value="1"/>
</dbReference>
<reference evidence="10 11" key="1">
    <citation type="submission" date="2022-05" db="EMBL/GenBank/DDBJ databases">
        <authorList>
            <consortium name="Genoscope - CEA"/>
            <person name="William W."/>
        </authorList>
    </citation>
    <scope>NUCLEOTIDE SEQUENCE [LARGE SCALE GENOMIC DNA]</scope>
</reference>
<dbReference type="InterPro" id="IPR007110">
    <property type="entry name" value="Ig-like_dom"/>
</dbReference>
<dbReference type="PRINTS" id="PR00722">
    <property type="entry name" value="CHYMOTRYPSIN"/>
</dbReference>
<dbReference type="InterPro" id="IPR009003">
    <property type="entry name" value="Peptidase_S1_PA"/>
</dbReference>
<comment type="caution">
    <text evidence="2">Lacks conserved residue(s) required for the propagation of feature annotation.</text>
</comment>
<dbReference type="Pfam" id="PF07679">
    <property type="entry name" value="I-set"/>
    <property type="match status" value="1"/>
</dbReference>
<feature type="domain" description="Ig-like" evidence="8">
    <location>
        <begin position="1004"/>
        <end position="1088"/>
    </location>
</feature>
<sequence length="1364" mass="152677">MNCWKSLFLAFISCVLTVHGQSDENIEVISDVNDDLPIELGDSNPIHTVTQEQEVPLFKRDISGHTVARVRRHVLAVGHSNQIQGLRVRQECDGILLEWKSLQLPYSPNRRSINEEFKHFNIYRSTSYFRDVNGMRPYVSGKLDKLLQSRETKSYKDLYPTPNTNWYYAVTMVNGNGQEGKIVHAKKAIFIASFQKSGTLFKLVPEFLSLQGKVLHHSAAYNPRRNQYLVTWDFDVDNDNLPDQLYALRVDTAGNIVDKRILNYTADINRKAGNQGWPSVAYNEQFDEYMIAFQFRAGSLQYFLNKYIILSQRVQSARTERTAGRTLLFKANGQGGPTDWVDAMGPLIKYNSVTGGYVGAVIVDGGRKEVVSLFFDRGGKVFKTEGICSFKGNAYEPNIFFDSKRNEFVFSCTVENGVVAKSDFTLRSGLHMVVITKRTARGAHAANTETAATKNFVGYTNKTHARTAGYYNEHLDRLILYWEDSDSGRHVLNTASVLLTRTEYIREVKRYSCLATKQVRTPAAVYSPSNNYHFLLWQELSGSGVIGGELLQGNLRLVFGREQKNPVLLYNDFIRKAFVTWQEGGVLLSRQITMATRPLCTPPCAPRQTCVVEDKCVPNTGNLCSLNNGGCSHRCTSSGRWKVQCSCPGHMQLKEDGKNCSSAPLPSYSIVVATKKAVWQLFMDTKLNRATFKKVQLNHYPMMLVALGYNPVDKRVYWSDVDEGSINRVFLSGMGDKQQIQRNAGVVDGMALDVENNFIYWTEVSNNIRRGRIMRASLDGRNPIQIRQGLDKPRAIVLYKPTRMMYWTDWGSTAKIARGRLDNYFNVDTMVTGQLKWPSGLVIDAASRKLFWADAGMDKVEYSNLDGHGRGELLSAPRVRHPFSLAILNNRLFWSDWETSGIHSVDKDSGRDMITVAKGLDRPTAFVIFKATPPVGPSTNCPDPGDLANGDRNPSPRDGSSDYPQGSMIRYTCYPHYNLHGSVTRTCLADGSWSGKAPECLNPPIFHQTPTNVTVKETSSALLNCSASTPNTNITWYKDGNVVKGDGIVISRAGLIIVGADRANQGWYVCKATNRAGSKEVRAYLKVTRPLDADCGRRTLTTRGRIVGGKKVEAGFFPWQASLWNTRTNKLFCGGSLVASRWVVTAAHCVAGPDISVHEVQVRLGKVFSNRGEPSREQLISVDRILIHTHYDHHRSDYDRDIALIRLKTAVIYTDYVRPICLPLRGNDTDRFLLRPGRIGVITGWGDNKQRLPGYAKFLKRLRQADVPVVDQSTCVKANKKYVVTDNMFCAGYFNGTDGDACEGDSGGPLAIENSLSVDVADERWVLAGVISWGRRCGGIGTYGVYTRVSKFALWINNEINKDD</sequence>
<dbReference type="PROSITE" id="PS50835">
    <property type="entry name" value="IG_LIKE"/>
    <property type="match status" value="1"/>
</dbReference>
<dbReference type="InterPro" id="IPR033116">
    <property type="entry name" value="TRYPSIN_SER"/>
</dbReference>
<evidence type="ECO:0000256" key="3">
    <source>
        <dbReference type="PROSITE-ProRule" id="PRU00461"/>
    </source>
</evidence>
<evidence type="ECO:0000259" key="7">
    <source>
        <dbReference type="PROSITE" id="PS50240"/>
    </source>
</evidence>
<evidence type="ECO:0000256" key="4">
    <source>
        <dbReference type="RuleBase" id="RU363034"/>
    </source>
</evidence>
<gene>
    <name evidence="10" type="ORF">PLOB_00021070</name>
</gene>
<keyword evidence="4" id="KW-0378">Hydrolase</keyword>
<protein>
    <submittedName>
        <fullName evidence="10">Uncharacterized protein</fullName>
    </submittedName>
</protein>
<dbReference type="InterPro" id="IPR036179">
    <property type="entry name" value="Ig-like_dom_sf"/>
</dbReference>
<dbReference type="SUPFAM" id="SSF57196">
    <property type="entry name" value="EGF/Laminin"/>
    <property type="match status" value="1"/>
</dbReference>
<comment type="caution">
    <text evidence="10">The sequence shown here is derived from an EMBL/GenBank/DDBJ whole genome shotgun (WGS) entry which is preliminary data.</text>
</comment>
<dbReference type="PROSITE" id="PS50240">
    <property type="entry name" value="TRYPSIN_DOM"/>
    <property type="match status" value="1"/>
</dbReference>
<dbReference type="SMART" id="SM00135">
    <property type="entry name" value="LY"/>
    <property type="match status" value="5"/>
</dbReference>
<dbReference type="InterPro" id="IPR003598">
    <property type="entry name" value="Ig_sub2"/>
</dbReference>
<keyword evidence="11" id="KW-1185">Reference proteome</keyword>
<feature type="chain" id="PRO_5046531932" evidence="6">
    <location>
        <begin position="21"/>
        <end position="1364"/>
    </location>
</feature>
<dbReference type="Pfam" id="PF00089">
    <property type="entry name" value="Trypsin"/>
    <property type="match status" value="1"/>
</dbReference>
<feature type="repeat" description="LDL-receptor class B" evidence="3">
    <location>
        <begin position="803"/>
        <end position="847"/>
    </location>
</feature>
<keyword evidence="4" id="KW-0720">Serine protease</keyword>
<evidence type="ECO:0000256" key="1">
    <source>
        <dbReference type="ARBA" id="ARBA00023157"/>
    </source>
</evidence>
<evidence type="ECO:0000259" key="8">
    <source>
        <dbReference type="PROSITE" id="PS50835"/>
    </source>
</evidence>
<dbReference type="Gene3D" id="2.60.40.10">
    <property type="entry name" value="Immunoglobulins"/>
    <property type="match status" value="2"/>
</dbReference>
<dbReference type="InterPro" id="IPR003599">
    <property type="entry name" value="Ig_sub"/>
</dbReference>
<feature type="signal peptide" evidence="6">
    <location>
        <begin position="1"/>
        <end position="20"/>
    </location>
</feature>
<keyword evidence="4" id="KW-0645">Protease</keyword>